<evidence type="ECO:0000256" key="5">
    <source>
        <dbReference type="ARBA" id="ARBA00022741"/>
    </source>
</evidence>
<sequence>MESDPRTPCFFICPYLGGNHLNTLQNYGWNELHQTHWIEHQENFKSSEGKIGRVTLEHKHMYRVVTELGEWLAVCSGSLLHRAIDRRDYPAVGDWVAIEQMPGEERGIIHSILPRTSVFSRKTAGDSMTEQLIAVNVDIVFLVTSMNEDFNPRRLERYLVAAYDSGAIPVIVLTKADLCDTPQDFIDQASNIAFGTDVFAVSSKTGAGIDHVIALLKDGKTAALLGSSGVGKSSLVNAICGDATMDVQTIREDDAKGRHTTTHRELIALPAGGVLIDTPGMREFQLWNDSESIEGSFSDIEALTASCKFNDCSHKSEPGCAIQQALADGSLAEDRFMSYLKLQREIAYLERKTNTQAQIAERKRWKAIAKTQKR</sequence>
<evidence type="ECO:0000256" key="6">
    <source>
        <dbReference type="ARBA" id="ARBA00022801"/>
    </source>
</evidence>
<dbReference type="SUPFAM" id="SSF52540">
    <property type="entry name" value="P-loop containing nucleoside triphosphate hydrolases"/>
    <property type="match status" value="1"/>
</dbReference>
<dbReference type="Pfam" id="PF03193">
    <property type="entry name" value="RsgA_GTPase"/>
    <property type="match status" value="1"/>
</dbReference>
<dbReference type="EMBL" id="JACSQY010000011">
    <property type="protein sequence ID" value="MBD7909319.1"/>
    <property type="molecule type" value="Genomic_DNA"/>
</dbReference>
<feature type="binding site" evidence="10">
    <location>
        <begin position="226"/>
        <end position="234"/>
    </location>
    <ligand>
        <name>GTP</name>
        <dbReference type="ChEBI" id="CHEBI:37565"/>
    </ligand>
</feature>
<dbReference type="InterPro" id="IPR027417">
    <property type="entry name" value="P-loop_NTPase"/>
</dbReference>
<dbReference type="PANTHER" id="PTHR32120">
    <property type="entry name" value="SMALL RIBOSOMAL SUBUNIT BIOGENESIS GTPASE RSGA"/>
    <property type="match status" value="1"/>
</dbReference>
<dbReference type="PROSITE" id="PS50936">
    <property type="entry name" value="ENGC_GTPASE"/>
    <property type="match status" value="1"/>
</dbReference>
<evidence type="ECO:0000259" key="12">
    <source>
        <dbReference type="PROSITE" id="PS51721"/>
    </source>
</evidence>
<comment type="caution">
    <text evidence="13">The sequence shown here is derived from an EMBL/GenBank/DDBJ whole genome shotgun (WGS) entry which is preliminary data.</text>
</comment>
<dbReference type="InterPro" id="IPR010914">
    <property type="entry name" value="RsgA_GTPase_dom"/>
</dbReference>
<comment type="cofactor">
    <cofactor evidence="10">
        <name>Zn(2+)</name>
        <dbReference type="ChEBI" id="CHEBI:29105"/>
    </cofactor>
    <text evidence="10">Binds 1 zinc ion per subunit.</text>
</comment>
<evidence type="ECO:0000256" key="3">
    <source>
        <dbReference type="ARBA" id="ARBA00022723"/>
    </source>
</evidence>
<feature type="binding site" evidence="10">
    <location>
        <position position="312"/>
    </location>
    <ligand>
        <name>Zn(2+)</name>
        <dbReference type="ChEBI" id="CHEBI:29105"/>
    </ligand>
</feature>
<comment type="subcellular location">
    <subcellularLocation>
        <location evidence="10">Cytoplasm</location>
    </subcellularLocation>
</comment>
<dbReference type="Gene3D" id="3.40.50.300">
    <property type="entry name" value="P-loop containing nucleotide triphosphate hydrolases"/>
    <property type="match status" value="1"/>
</dbReference>
<dbReference type="CDD" id="cd01854">
    <property type="entry name" value="YjeQ_EngC"/>
    <property type="match status" value="1"/>
</dbReference>
<evidence type="ECO:0000256" key="7">
    <source>
        <dbReference type="ARBA" id="ARBA00022833"/>
    </source>
</evidence>
<feature type="domain" description="CP-type G" evidence="12">
    <location>
        <begin position="129"/>
        <end position="284"/>
    </location>
</feature>
<dbReference type="Proteomes" id="UP000659496">
    <property type="component" value="Unassembled WGS sequence"/>
</dbReference>
<evidence type="ECO:0000313" key="14">
    <source>
        <dbReference type="Proteomes" id="UP000659496"/>
    </source>
</evidence>
<dbReference type="HAMAP" id="MF_01820">
    <property type="entry name" value="GTPase_RsgA"/>
    <property type="match status" value="1"/>
</dbReference>
<keyword evidence="4 10" id="KW-0699">rRNA-binding</keyword>
<protein>
    <recommendedName>
        <fullName evidence="10">Small ribosomal subunit biogenesis GTPase RsgA</fullName>
        <ecNumber evidence="10">3.6.1.-</ecNumber>
    </recommendedName>
</protein>
<proteinExistence type="inferred from homology"/>
<dbReference type="InterPro" id="IPR030378">
    <property type="entry name" value="G_CP_dom"/>
</dbReference>
<evidence type="ECO:0000256" key="8">
    <source>
        <dbReference type="ARBA" id="ARBA00022884"/>
    </source>
</evidence>
<keyword evidence="1 10" id="KW-0963">Cytoplasm</keyword>
<dbReference type="PROSITE" id="PS51721">
    <property type="entry name" value="G_CP"/>
    <property type="match status" value="1"/>
</dbReference>
<evidence type="ECO:0000256" key="9">
    <source>
        <dbReference type="ARBA" id="ARBA00023134"/>
    </source>
</evidence>
<keyword evidence="5 10" id="KW-0547">Nucleotide-binding</keyword>
<evidence type="ECO:0000259" key="11">
    <source>
        <dbReference type="PROSITE" id="PS50936"/>
    </source>
</evidence>
<dbReference type="InterPro" id="IPR004881">
    <property type="entry name" value="Ribosome_biogen_GTPase_RsgA"/>
</dbReference>
<dbReference type="NCBIfam" id="TIGR00157">
    <property type="entry name" value="ribosome small subunit-dependent GTPase A"/>
    <property type="match status" value="1"/>
</dbReference>
<comment type="similarity">
    <text evidence="10">Belongs to the TRAFAC class YlqF/YawG GTPase family. RsgA subfamily.</text>
</comment>
<comment type="subunit">
    <text evidence="10">Monomer. Associates with 30S ribosomal subunit, binds 16S rRNA.</text>
</comment>
<evidence type="ECO:0000313" key="13">
    <source>
        <dbReference type="EMBL" id="MBD7909319.1"/>
    </source>
</evidence>
<keyword evidence="14" id="KW-1185">Reference proteome</keyword>
<name>A0ABR8PMC0_9BACL</name>
<accession>A0ABR8PMC0</accession>
<comment type="function">
    <text evidence="10">One of several proteins that assist in the late maturation steps of the functional core of the 30S ribosomal subunit. Helps release RbfA from mature subunits. May play a role in the assembly of ribosomal proteins into the subunit. Circularly permuted GTPase that catalyzes slow GTP hydrolysis, GTPase activity is stimulated by the 30S ribosomal subunit.</text>
</comment>
<dbReference type="PANTHER" id="PTHR32120:SF10">
    <property type="entry name" value="SMALL RIBOSOMAL SUBUNIT BIOGENESIS GTPASE RSGA"/>
    <property type="match status" value="1"/>
</dbReference>
<dbReference type="EC" id="3.6.1.-" evidence="10"/>
<dbReference type="Gene3D" id="1.10.40.50">
    <property type="entry name" value="Probable gtpase engc, domain 3"/>
    <property type="match status" value="1"/>
</dbReference>
<keyword evidence="2 10" id="KW-0690">Ribosome biogenesis</keyword>
<feature type="binding site" evidence="10">
    <location>
        <position position="320"/>
    </location>
    <ligand>
        <name>Zn(2+)</name>
        <dbReference type="ChEBI" id="CHEBI:29105"/>
    </ligand>
</feature>
<organism evidence="13 14">
    <name type="scientific">Sporosarcina gallistercoris</name>
    <dbReference type="NCBI Taxonomy" id="2762245"/>
    <lineage>
        <taxon>Bacteria</taxon>
        <taxon>Bacillati</taxon>
        <taxon>Bacillota</taxon>
        <taxon>Bacilli</taxon>
        <taxon>Bacillales</taxon>
        <taxon>Caryophanaceae</taxon>
        <taxon>Sporosarcina</taxon>
    </lineage>
</organism>
<keyword evidence="7 10" id="KW-0862">Zinc</keyword>
<gene>
    <name evidence="10 13" type="primary">rsgA</name>
    <name evidence="13" type="ORF">H9659_13365</name>
</gene>
<evidence type="ECO:0000256" key="1">
    <source>
        <dbReference type="ARBA" id="ARBA00022490"/>
    </source>
</evidence>
<keyword evidence="8 10" id="KW-0694">RNA-binding</keyword>
<keyword evidence="6 10" id="KW-0378">Hydrolase</keyword>
<evidence type="ECO:0000256" key="2">
    <source>
        <dbReference type="ARBA" id="ARBA00022517"/>
    </source>
</evidence>
<feature type="binding site" evidence="10">
    <location>
        <position position="314"/>
    </location>
    <ligand>
        <name>Zn(2+)</name>
        <dbReference type="ChEBI" id="CHEBI:29105"/>
    </ligand>
</feature>
<keyword evidence="9 10" id="KW-0342">GTP-binding</keyword>
<reference evidence="13 14" key="1">
    <citation type="submission" date="2020-08" db="EMBL/GenBank/DDBJ databases">
        <title>A Genomic Blueprint of the Chicken Gut Microbiome.</title>
        <authorList>
            <person name="Gilroy R."/>
            <person name="Ravi A."/>
            <person name="Getino M."/>
            <person name="Pursley I."/>
            <person name="Horton D.L."/>
            <person name="Alikhan N.-F."/>
            <person name="Baker D."/>
            <person name="Gharbi K."/>
            <person name="Hall N."/>
            <person name="Watson M."/>
            <person name="Adriaenssens E.M."/>
            <person name="Foster-Nyarko E."/>
            <person name="Jarju S."/>
            <person name="Secka A."/>
            <person name="Antonio M."/>
            <person name="Oren A."/>
            <person name="Chaudhuri R."/>
            <person name="La Ragione R.M."/>
            <person name="Hildebrand F."/>
            <person name="Pallen M.J."/>
        </authorList>
    </citation>
    <scope>NUCLEOTIDE SEQUENCE [LARGE SCALE GENOMIC DNA]</scope>
    <source>
        <strain evidence="13 14">Sa3CUA8</strain>
    </source>
</reference>
<feature type="binding site" evidence="10">
    <location>
        <position position="307"/>
    </location>
    <ligand>
        <name>Zn(2+)</name>
        <dbReference type="ChEBI" id="CHEBI:29105"/>
    </ligand>
</feature>
<dbReference type="SUPFAM" id="SSF50249">
    <property type="entry name" value="Nucleic acid-binding proteins"/>
    <property type="match status" value="1"/>
</dbReference>
<keyword evidence="3 10" id="KW-0479">Metal-binding</keyword>
<evidence type="ECO:0000256" key="10">
    <source>
        <dbReference type="HAMAP-Rule" id="MF_01820"/>
    </source>
</evidence>
<dbReference type="InterPro" id="IPR012340">
    <property type="entry name" value="NA-bd_OB-fold"/>
</dbReference>
<feature type="domain" description="EngC GTPase" evidence="11">
    <location>
        <begin position="135"/>
        <end position="282"/>
    </location>
</feature>
<feature type="binding site" evidence="10">
    <location>
        <begin position="174"/>
        <end position="177"/>
    </location>
    <ligand>
        <name>GTP</name>
        <dbReference type="ChEBI" id="CHEBI:37565"/>
    </ligand>
</feature>
<evidence type="ECO:0000256" key="4">
    <source>
        <dbReference type="ARBA" id="ARBA00022730"/>
    </source>
</evidence>